<keyword evidence="2" id="KW-1185">Reference proteome</keyword>
<evidence type="ECO:0000313" key="1">
    <source>
        <dbReference type="EMBL" id="RWX46594.1"/>
    </source>
</evidence>
<evidence type="ECO:0000313" key="2">
    <source>
        <dbReference type="Proteomes" id="UP000287853"/>
    </source>
</evidence>
<name>A0A444J0G4_9BACT</name>
<accession>A0A444J0G4</accession>
<organism evidence="1 2">
    <name type="scientific">Candidatus Electrothrix aarhusensis</name>
    <dbReference type="NCBI Taxonomy" id="1859131"/>
    <lineage>
        <taxon>Bacteria</taxon>
        <taxon>Pseudomonadati</taxon>
        <taxon>Thermodesulfobacteriota</taxon>
        <taxon>Desulfobulbia</taxon>
        <taxon>Desulfobulbales</taxon>
        <taxon>Desulfobulbaceae</taxon>
        <taxon>Candidatus Electrothrix</taxon>
    </lineage>
</organism>
<dbReference type="AlphaFoldDB" id="A0A444J0G4"/>
<comment type="caution">
    <text evidence="1">The sequence shown here is derived from an EMBL/GenBank/DDBJ whole genome shotgun (WGS) entry which is preliminary data.</text>
</comment>
<proteinExistence type="predicted"/>
<reference evidence="1 2" key="1">
    <citation type="submission" date="2017-01" db="EMBL/GenBank/DDBJ databases">
        <title>The cable genome- insights into the physiology and evolution of filamentous bacteria capable of sulfide oxidation via long distance electron transfer.</title>
        <authorList>
            <person name="Schreiber L."/>
            <person name="Bjerg J.T."/>
            <person name="Boggild A."/>
            <person name="Van De Vossenberg J."/>
            <person name="Meysman F."/>
            <person name="Nielsen L.P."/>
            <person name="Schramm A."/>
            <person name="Kjeldsen K.U."/>
        </authorList>
    </citation>
    <scope>NUCLEOTIDE SEQUENCE [LARGE SCALE GENOMIC DNA]</scope>
    <source>
        <strain evidence="1">MCF</strain>
    </source>
</reference>
<protein>
    <submittedName>
        <fullName evidence="1">Uncharacterized protein</fullName>
    </submittedName>
</protein>
<dbReference type="Proteomes" id="UP000287853">
    <property type="component" value="Unassembled WGS sequence"/>
</dbReference>
<gene>
    <name evidence="1" type="ORF">H206_03794</name>
</gene>
<sequence length="45" mass="5251">MPNTAYLEHYTADDYARWEGDWELIYGAPCAISHQRVARRLLALL</sequence>
<dbReference type="EMBL" id="MTKO01000059">
    <property type="protein sequence ID" value="RWX46594.1"/>
    <property type="molecule type" value="Genomic_DNA"/>
</dbReference>